<dbReference type="EMBL" id="FZNO01000039">
    <property type="protein sequence ID" value="SNR91865.1"/>
    <property type="molecule type" value="Genomic_DNA"/>
</dbReference>
<sequence length="90" mass="9703">MRHGFIHVVPDDHSRPAYAEIRDEERGATATSVLRRAVAWFAARGVTARRVLTDNGGCYPAGTGPPPGPADLRHRPHSAVVVTGLRSSLH</sequence>
<organism evidence="1 2">
    <name type="scientific">Blastococcus mobilis</name>
    <dbReference type="NCBI Taxonomy" id="1938746"/>
    <lineage>
        <taxon>Bacteria</taxon>
        <taxon>Bacillati</taxon>
        <taxon>Actinomycetota</taxon>
        <taxon>Actinomycetes</taxon>
        <taxon>Geodermatophilales</taxon>
        <taxon>Geodermatophilaceae</taxon>
        <taxon>Blastococcus</taxon>
    </lineage>
</organism>
<name>A0A239A8A6_9ACTN</name>
<evidence type="ECO:0000313" key="1">
    <source>
        <dbReference type="EMBL" id="SNR91865.1"/>
    </source>
</evidence>
<dbReference type="OrthoDB" id="52928at2"/>
<dbReference type="GO" id="GO:0003676">
    <property type="term" value="F:nucleic acid binding"/>
    <property type="evidence" value="ECO:0007669"/>
    <property type="project" value="InterPro"/>
</dbReference>
<dbReference type="AlphaFoldDB" id="A0A239A8A6"/>
<accession>A0A239A8A6</accession>
<dbReference type="Proteomes" id="UP000198403">
    <property type="component" value="Unassembled WGS sequence"/>
</dbReference>
<proteinExistence type="predicted"/>
<reference evidence="1 2" key="1">
    <citation type="submission" date="2017-06" db="EMBL/GenBank/DDBJ databases">
        <authorList>
            <person name="Kim H.J."/>
            <person name="Triplett B.A."/>
        </authorList>
    </citation>
    <scope>NUCLEOTIDE SEQUENCE [LARGE SCALE GENOMIC DNA]</scope>
    <source>
        <strain evidence="1 2">DSM 44272</strain>
    </source>
</reference>
<protein>
    <submittedName>
        <fullName evidence="1">Integrase core domain-containing protein</fullName>
    </submittedName>
</protein>
<dbReference type="Gene3D" id="3.30.420.10">
    <property type="entry name" value="Ribonuclease H-like superfamily/Ribonuclease H"/>
    <property type="match status" value="1"/>
</dbReference>
<dbReference type="SUPFAM" id="SSF53098">
    <property type="entry name" value="Ribonuclease H-like"/>
    <property type="match status" value="1"/>
</dbReference>
<evidence type="ECO:0000313" key="2">
    <source>
        <dbReference type="Proteomes" id="UP000198403"/>
    </source>
</evidence>
<keyword evidence="2" id="KW-1185">Reference proteome</keyword>
<gene>
    <name evidence="1" type="ORF">SAMN06272737_13921</name>
</gene>
<dbReference type="InterPro" id="IPR036397">
    <property type="entry name" value="RNaseH_sf"/>
</dbReference>
<dbReference type="InterPro" id="IPR012337">
    <property type="entry name" value="RNaseH-like_sf"/>
</dbReference>